<reference evidence="5" key="1">
    <citation type="submission" date="2023-04" db="EMBL/GenBank/DDBJ databases">
        <authorList>
            <consortium name="ELIXIR-Norway"/>
        </authorList>
    </citation>
    <scope>NUCLEOTIDE SEQUENCE [LARGE SCALE GENOMIC DNA]</scope>
</reference>
<proteinExistence type="predicted"/>
<dbReference type="InterPro" id="IPR001254">
    <property type="entry name" value="Trypsin_dom"/>
</dbReference>
<dbReference type="SUPFAM" id="SSF50494">
    <property type="entry name" value="Trypsin-like serine proteases"/>
    <property type="match status" value="1"/>
</dbReference>
<evidence type="ECO:0000259" key="3">
    <source>
        <dbReference type="Pfam" id="PF00089"/>
    </source>
</evidence>
<dbReference type="Gene3D" id="2.40.10.10">
    <property type="entry name" value="Trypsin-like serine proteases"/>
    <property type="match status" value="1"/>
</dbReference>
<evidence type="ECO:0000313" key="6">
    <source>
        <dbReference type="Proteomes" id="UP001176941"/>
    </source>
</evidence>
<dbReference type="InterPro" id="IPR027970">
    <property type="entry name" value="SPATA31-like"/>
</dbReference>
<organism evidence="5 6">
    <name type="scientific">Rangifer tarandus platyrhynchus</name>
    <name type="common">Svalbard reindeer</name>
    <dbReference type="NCBI Taxonomy" id="3082113"/>
    <lineage>
        <taxon>Eukaryota</taxon>
        <taxon>Metazoa</taxon>
        <taxon>Chordata</taxon>
        <taxon>Craniata</taxon>
        <taxon>Vertebrata</taxon>
        <taxon>Euteleostomi</taxon>
        <taxon>Mammalia</taxon>
        <taxon>Eutheria</taxon>
        <taxon>Laurasiatheria</taxon>
        <taxon>Artiodactyla</taxon>
        <taxon>Ruminantia</taxon>
        <taxon>Pecora</taxon>
        <taxon>Cervidae</taxon>
        <taxon>Odocoileinae</taxon>
        <taxon>Rangifer</taxon>
    </lineage>
</organism>
<name>A0ABN8ZWZ7_RANTA</name>
<sequence>MEWRGRSRSRIRNGALKACRDCLEALEEVWDLTSLLQRLLRRLPDKGGFHQETQSPGELPDSVRKHPADKYSPQTWEVPLSWIITYPDFEKLHPFRSDIAMLQLLFPVNFTSYSIPACLPVPGMKLPSNSSCWITSWGMLNEETPLLDPFHLQEGR</sequence>
<dbReference type="PANTHER" id="PTHR24253:SF42">
    <property type="entry name" value="PROTEASE, SERINE 47"/>
    <property type="match status" value="1"/>
</dbReference>
<keyword evidence="1" id="KW-1015">Disulfide bond</keyword>
<dbReference type="InterPro" id="IPR043504">
    <property type="entry name" value="Peptidase_S1_PA_chymotrypsin"/>
</dbReference>
<evidence type="ECO:0000313" key="5">
    <source>
        <dbReference type="EMBL" id="CAI9178537.1"/>
    </source>
</evidence>
<dbReference type="PANTHER" id="PTHR24253">
    <property type="entry name" value="TRANSMEMBRANE PROTEASE SERINE"/>
    <property type="match status" value="1"/>
</dbReference>
<dbReference type="Pfam" id="PF00089">
    <property type="entry name" value="Trypsin"/>
    <property type="match status" value="1"/>
</dbReference>
<accession>A0ABN8ZWZ7</accession>
<evidence type="ECO:0000256" key="1">
    <source>
        <dbReference type="ARBA" id="ARBA00023157"/>
    </source>
</evidence>
<dbReference type="EMBL" id="OX459944">
    <property type="protein sequence ID" value="CAI9178537.1"/>
    <property type="molecule type" value="Genomic_DNA"/>
</dbReference>
<dbReference type="Proteomes" id="UP001176941">
    <property type="component" value="Chromosome 8"/>
</dbReference>
<dbReference type="Pfam" id="PF15371">
    <property type="entry name" value="DUF4599"/>
    <property type="match status" value="1"/>
</dbReference>
<evidence type="ECO:0000259" key="4">
    <source>
        <dbReference type="Pfam" id="PF15371"/>
    </source>
</evidence>
<feature type="region of interest" description="Disordered" evidence="2">
    <location>
        <begin position="47"/>
        <end position="70"/>
    </location>
</feature>
<gene>
    <name evidence="5" type="ORF">MRATA1EN1_LOCUS27499</name>
</gene>
<protein>
    <recommendedName>
        <fullName evidence="7">Peptidase S1 domain-containing protein</fullName>
    </recommendedName>
</protein>
<feature type="domain" description="SPATA31-like" evidence="4">
    <location>
        <begin position="6"/>
        <end position="51"/>
    </location>
</feature>
<evidence type="ECO:0000256" key="2">
    <source>
        <dbReference type="SAM" id="MobiDB-lite"/>
    </source>
</evidence>
<evidence type="ECO:0008006" key="7">
    <source>
        <dbReference type="Google" id="ProtNLM"/>
    </source>
</evidence>
<dbReference type="InterPro" id="IPR009003">
    <property type="entry name" value="Peptidase_S1_PA"/>
</dbReference>
<keyword evidence="6" id="KW-1185">Reference proteome</keyword>
<feature type="domain" description="Peptidase S1" evidence="3">
    <location>
        <begin position="65"/>
        <end position="144"/>
    </location>
</feature>